<accession>F7XEU2</accession>
<evidence type="ECO:0000256" key="1">
    <source>
        <dbReference type="SAM" id="MobiDB-lite"/>
    </source>
</evidence>
<proteinExistence type="predicted"/>
<geneLocation type="plasmid" evidence="2 3">
    <name>pSmeSM11c</name>
</geneLocation>
<evidence type="ECO:0000313" key="3">
    <source>
        <dbReference type="Proteomes" id="UP000009045"/>
    </source>
</evidence>
<dbReference type="Proteomes" id="UP000009045">
    <property type="component" value="Plasmid pSmeSM11c"/>
</dbReference>
<dbReference type="EMBL" id="CP001831">
    <property type="protein sequence ID" value="AEH82067.1"/>
    <property type="molecule type" value="Genomic_DNA"/>
</dbReference>
<sequence>MEQLAERSSQGDRGSRDDGMVHHRIEGELEQLL</sequence>
<dbReference type="AlphaFoldDB" id="F7XEU2"/>
<dbReference type="HOGENOM" id="CLU_3383818_0_0_5"/>
<protein>
    <submittedName>
        <fullName evidence="2">Uncharacterized protein</fullName>
    </submittedName>
</protein>
<keyword evidence="2" id="KW-0614">Plasmid</keyword>
<gene>
    <name evidence="2" type="ordered locus">SM11_pC0994</name>
</gene>
<name>F7XEU2_SINMM</name>
<feature type="compositionally biased region" description="Basic and acidic residues" evidence="1">
    <location>
        <begin position="9"/>
        <end position="27"/>
    </location>
</feature>
<evidence type="ECO:0000313" key="2">
    <source>
        <dbReference type="EMBL" id="AEH82067.1"/>
    </source>
</evidence>
<organism evidence="2 3">
    <name type="scientific">Sinorhizobium meliloti (strain SM11)</name>
    <dbReference type="NCBI Taxonomy" id="707241"/>
    <lineage>
        <taxon>Bacteria</taxon>
        <taxon>Pseudomonadati</taxon>
        <taxon>Pseudomonadota</taxon>
        <taxon>Alphaproteobacteria</taxon>
        <taxon>Hyphomicrobiales</taxon>
        <taxon>Rhizobiaceae</taxon>
        <taxon>Sinorhizobium/Ensifer group</taxon>
        <taxon>Sinorhizobium</taxon>
    </lineage>
</organism>
<feature type="region of interest" description="Disordered" evidence="1">
    <location>
        <begin position="1"/>
        <end position="33"/>
    </location>
</feature>
<dbReference type="KEGG" id="smx:SM11_pC0994"/>
<reference evidence="2 3" key="1">
    <citation type="journal article" date="2011" name="J. Biotechnol.">
        <title>The complete genome sequence of the dominant Sinorhizobium meliloti field isolate SM11 extends the S. meliloti pan-genome.</title>
        <authorList>
            <person name="Schneiker-Bekel S."/>
            <person name="Wibberg D."/>
            <person name="Bekel T."/>
            <person name="Blom J."/>
            <person name="Linke B."/>
            <person name="Neuweger H."/>
            <person name="Stiens M."/>
            <person name="Vorholter F.J."/>
            <person name="Weidner S."/>
            <person name="Goesmann A."/>
            <person name="Puhler A."/>
            <person name="Schluter A."/>
        </authorList>
    </citation>
    <scope>NUCLEOTIDE SEQUENCE [LARGE SCALE GENOMIC DNA]</scope>
    <source>
        <strain evidence="2 3">SM11</strain>
        <plasmid evidence="3">pSmeSM11c</plasmid>
    </source>
</reference>